<dbReference type="AlphaFoldDB" id="A0A0F9SUU8"/>
<dbReference type="EMBL" id="LAZR01001689">
    <property type="protein sequence ID" value="KKN40706.1"/>
    <property type="molecule type" value="Genomic_DNA"/>
</dbReference>
<sequence>MLVGVGKPCTHCVKGTYLRGGKGELVCSACSRRIVLEPPARGSTNGRNPEQDQSLLSEDDVFAIVDALTEQYLRARGNVRRSKLDLTRRLNTEKADYLDSLIARIRRL</sequence>
<gene>
    <name evidence="1" type="ORF">LCGC14_0730900</name>
</gene>
<organism evidence="1">
    <name type="scientific">marine sediment metagenome</name>
    <dbReference type="NCBI Taxonomy" id="412755"/>
    <lineage>
        <taxon>unclassified sequences</taxon>
        <taxon>metagenomes</taxon>
        <taxon>ecological metagenomes</taxon>
    </lineage>
</organism>
<reference evidence="1" key="1">
    <citation type="journal article" date="2015" name="Nature">
        <title>Complex archaea that bridge the gap between prokaryotes and eukaryotes.</title>
        <authorList>
            <person name="Spang A."/>
            <person name="Saw J.H."/>
            <person name="Jorgensen S.L."/>
            <person name="Zaremba-Niedzwiedzka K."/>
            <person name="Martijn J."/>
            <person name="Lind A.E."/>
            <person name="van Eijk R."/>
            <person name="Schleper C."/>
            <person name="Guy L."/>
            <person name="Ettema T.J."/>
        </authorList>
    </citation>
    <scope>NUCLEOTIDE SEQUENCE</scope>
</reference>
<protein>
    <submittedName>
        <fullName evidence="1">Uncharacterized protein</fullName>
    </submittedName>
</protein>
<proteinExistence type="predicted"/>
<evidence type="ECO:0000313" key="1">
    <source>
        <dbReference type="EMBL" id="KKN40706.1"/>
    </source>
</evidence>
<comment type="caution">
    <text evidence="1">The sequence shown here is derived from an EMBL/GenBank/DDBJ whole genome shotgun (WGS) entry which is preliminary data.</text>
</comment>
<accession>A0A0F9SUU8</accession>
<name>A0A0F9SUU8_9ZZZZ</name>